<dbReference type="OrthoDB" id="4347at2759"/>
<gene>
    <name evidence="2" type="ORF">HMN09_01034600</name>
</gene>
<dbReference type="PANTHER" id="PTHR28110">
    <property type="entry name" value="TRANSMEMBRANE PROTEIN"/>
    <property type="match status" value="1"/>
</dbReference>
<keyword evidence="1" id="KW-0812">Transmembrane</keyword>
<dbReference type="AlphaFoldDB" id="A0A8H6SFU2"/>
<dbReference type="GO" id="GO:0005737">
    <property type="term" value="C:cytoplasm"/>
    <property type="evidence" value="ECO:0007669"/>
    <property type="project" value="TreeGrafter"/>
</dbReference>
<sequence length="332" mass="37143">MLPAPVVGRKHGFRRSTSPYLSLSGNLLARSRATNLAVLGLAFIAGLSLLLNLQLYYFPSAHDSPNSSLSLLASLPKLQDNLEHLIVVPGHAIWLGRDPSLRAEPSEWAFQSYQASQDSSRLDVFFQHIAHAARIAVQDEKSLVVFSGGQTQRSATTTEGESYLRLALAAGVFPSTGFSRATSEDFALDSFQNLLFSIARFNEVTGHYPSKITVVGYEMKRARFLELHRPAIRWPEARFEYIGIDIPGDNSVARQGERENGYLPYVADLYGCHSFLANKRRQRNYSARYPPYYLSNPRLAALLMWCPPDHTAMFTGSLPWSAEHATHLQREK</sequence>
<reference evidence="2" key="1">
    <citation type="submission" date="2020-05" db="EMBL/GenBank/DDBJ databases">
        <title>Mycena genomes resolve the evolution of fungal bioluminescence.</title>
        <authorList>
            <person name="Tsai I.J."/>
        </authorList>
    </citation>
    <scope>NUCLEOTIDE SEQUENCE</scope>
    <source>
        <strain evidence="2">110903Hualien_Pintung</strain>
    </source>
</reference>
<name>A0A8H6SFU2_MYCCL</name>
<evidence type="ECO:0000313" key="2">
    <source>
        <dbReference type="EMBL" id="KAF7298132.1"/>
    </source>
</evidence>
<evidence type="ECO:0000256" key="1">
    <source>
        <dbReference type="SAM" id="Phobius"/>
    </source>
</evidence>
<dbReference type="Proteomes" id="UP000613580">
    <property type="component" value="Unassembled WGS sequence"/>
</dbReference>
<evidence type="ECO:0000313" key="3">
    <source>
        <dbReference type="Proteomes" id="UP000613580"/>
    </source>
</evidence>
<proteinExistence type="predicted"/>
<dbReference type="EMBL" id="JACAZE010000015">
    <property type="protein sequence ID" value="KAF7298132.1"/>
    <property type="molecule type" value="Genomic_DNA"/>
</dbReference>
<protein>
    <recommendedName>
        <fullName evidence="4">DUF218 domain-containing protein</fullName>
    </recommendedName>
</protein>
<evidence type="ECO:0008006" key="4">
    <source>
        <dbReference type="Google" id="ProtNLM"/>
    </source>
</evidence>
<dbReference type="InterPro" id="IPR055323">
    <property type="entry name" value="C57A10.07/YOR238W"/>
</dbReference>
<keyword evidence="1" id="KW-1133">Transmembrane helix</keyword>
<comment type="caution">
    <text evidence="2">The sequence shown here is derived from an EMBL/GenBank/DDBJ whole genome shotgun (WGS) entry which is preliminary data.</text>
</comment>
<organism evidence="2 3">
    <name type="scientific">Mycena chlorophos</name>
    <name type="common">Agaric fungus</name>
    <name type="synonym">Agaricus chlorophos</name>
    <dbReference type="NCBI Taxonomy" id="658473"/>
    <lineage>
        <taxon>Eukaryota</taxon>
        <taxon>Fungi</taxon>
        <taxon>Dikarya</taxon>
        <taxon>Basidiomycota</taxon>
        <taxon>Agaricomycotina</taxon>
        <taxon>Agaricomycetes</taxon>
        <taxon>Agaricomycetidae</taxon>
        <taxon>Agaricales</taxon>
        <taxon>Marasmiineae</taxon>
        <taxon>Mycenaceae</taxon>
        <taxon>Mycena</taxon>
    </lineage>
</organism>
<dbReference type="PANTHER" id="PTHR28110:SF1">
    <property type="entry name" value="TRANSMEMBRANE PROTEIN"/>
    <property type="match status" value="1"/>
</dbReference>
<feature type="transmembrane region" description="Helical" evidence="1">
    <location>
        <begin position="36"/>
        <end position="58"/>
    </location>
</feature>
<accession>A0A8H6SFU2</accession>
<keyword evidence="1" id="KW-0472">Membrane</keyword>
<keyword evidence="3" id="KW-1185">Reference proteome</keyword>